<reference evidence="2" key="1">
    <citation type="journal article" date="2019" name="Int. J. Syst. Evol. Microbiol.">
        <title>The Global Catalogue of Microorganisms (GCM) 10K type strain sequencing project: providing services to taxonomists for standard genome sequencing and annotation.</title>
        <authorList>
            <consortium name="The Broad Institute Genomics Platform"/>
            <consortium name="The Broad Institute Genome Sequencing Center for Infectious Disease"/>
            <person name="Wu L."/>
            <person name="Ma J."/>
        </authorList>
    </citation>
    <scope>NUCLEOTIDE SEQUENCE [LARGE SCALE GENOMIC DNA]</scope>
    <source>
        <strain evidence="2">JCM 14718</strain>
    </source>
</reference>
<proteinExistence type="predicted"/>
<organism evidence="1 2">
    <name type="scientific">Fodinicola feengrottensis</name>
    <dbReference type="NCBI Taxonomy" id="435914"/>
    <lineage>
        <taxon>Bacteria</taxon>
        <taxon>Bacillati</taxon>
        <taxon>Actinomycetota</taxon>
        <taxon>Actinomycetes</taxon>
        <taxon>Mycobacteriales</taxon>
        <taxon>Fodinicola</taxon>
    </lineage>
</organism>
<dbReference type="EMBL" id="BAAANY010000009">
    <property type="protein sequence ID" value="GAA1680937.1"/>
    <property type="molecule type" value="Genomic_DNA"/>
</dbReference>
<name>A0ABP4T3C0_9ACTN</name>
<comment type="caution">
    <text evidence="1">The sequence shown here is derived from an EMBL/GenBank/DDBJ whole genome shotgun (WGS) entry which is preliminary data.</text>
</comment>
<protein>
    <submittedName>
        <fullName evidence="1">Uncharacterized protein</fullName>
    </submittedName>
</protein>
<evidence type="ECO:0000313" key="1">
    <source>
        <dbReference type="EMBL" id="GAA1680937.1"/>
    </source>
</evidence>
<gene>
    <name evidence="1" type="ORF">GCM10009765_32630</name>
</gene>
<evidence type="ECO:0000313" key="2">
    <source>
        <dbReference type="Proteomes" id="UP001500618"/>
    </source>
</evidence>
<dbReference type="Proteomes" id="UP001500618">
    <property type="component" value="Unassembled WGS sequence"/>
</dbReference>
<keyword evidence="2" id="KW-1185">Reference proteome</keyword>
<accession>A0ABP4T3C0</accession>
<sequence length="86" mass="9844">MQRHYLGGPLSPRGVRNAFLKSHQDVDLADPAQGLNQWYRQLSQTAKSQHDIHWFSATGYAYTLARTDTQRVQLLLEKVMEGLMNS</sequence>